<feature type="compositionally biased region" description="Polar residues" evidence="1">
    <location>
        <begin position="432"/>
        <end position="455"/>
    </location>
</feature>
<accession>A0A5C5VXC3</accession>
<dbReference type="Gene3D" id="1.25.40.10">
    <property type="entry name" value="Tetratricopeptide repeat domain"/>
    <property type="match status" value="2"/>
</dbReference>
<comment type="caution">
    <text evidence="3">The sequence shown here is derived from an EMBL/GenBank/DDBJ whole genome shotgun (WGS) entry which is preliminary data.</text>
</comment>
<evidence type="ECO:0000313" key="3">
    <source>
        <dbReference type="EMBL" id="TWT42603.1"/>
    </source>
</evidence>
<gene>
    <name evidence="3" type="primary">bamD</name>
    <name evidence="3" type="ORF">KOR42_47120</name>
</gene>
<sequence precursor="true">MKYVNLLNSRIARASVAASLFAGTLAACGCAGPSLFSRQVSADEPGPSIDNVMGPTERGLRQVAFERGEKLRGGSDKDLELAREKYNRAKQLFDNKDYAGAERAFKSIVDERRKSYETFQTRFESFWGLGKDSLAYDQFGDPVEEDALFMLAESQFARQRFTKAQDSYDDLLNRYPSTRHMDRVTRQMFRMARYWLNFPTDTDETTSSEIQLASADVRTPGDVAVSSGQPAKSGSIFPNLTDKTRPVYDADGRGLQALRSIWLHDATGPLADDALMLSANHNLRIRNHIEAKRLYTLLREQYPDSPHLKDAYLLGAHVTMAAYEGPEYDGEALHEARDLKQSLLQLYPDLSSEERQRLESEINQMHTAEIERIWEQVRFYQVKGTTPSVALYCNVLINRYPNSEYADRAREVLRNLESSNNGGRFWPWSGGATPTQTAETPVQSNPTDPRTSTRPQPVESRPAEDQSGTEKRSLFNFLRKADEAPQLQSTPDRPASGAATL</sequence>
<dbReference type="OrthoDB" id="274477at2"/>
<keyword evidence="2" id="KW-0732">Signal</keyword>
<proteinExistence type="predicted"/>
<dbReference type="PROSITE" id="PS51257">
    <property type="entry name" value="PROKAR_LIPOPROTEIN"/>
    <property type="match status" value="1"/>
</dbReference>
<feature type="region of interest" description="Disordered" evidence="1">
    <location>
        <begin position="423"/>
        <end position="501"/>
    </location>
</feature>
<evidence type="ECO:0000313" key="4">
    <source>
        <dbReference type="Proteomes" id="UP000317243"/>
    </source>
</evidence>
<evidence type="ECO:0000256" key="2">
    <source>
        <dbReference type="SAM" id="SignalP"/>
    </source>
</evidence>
<dbReference type="EMBL" id="SIHI01000040">
    <property type="protein sequence ID" value="TWT42603.1"/>
    <property type="molecule type" value="Genomic_DNA"/>
</dbReference>
<dbReference type="Pfam" id="PF13174">
    <property type="entry name" value="TPR_6"/>
    <property type="match status" value="1"/>
</dbReference>
<keyword evidence="4" id="KW-1185">Reference proteome</keyword>
<feature type="chain" id="PRO_5022898594" evidence="2">
    <location>
        <begin position="28"/>
        <end position="501"/>
    </location>
</feature>
<protein>
    <submittedName>
        <fullName evidence="3">Outer membrane protein assembly factor BamD</fullName>
    </submittedName>
</protein>
<evidence type="ECO:0000256" key="1">
    <source>
        <dbReference type="SAM" id="MobiDB-lite"/>
    </source>
</evidence>
<dbReference type="InterPro" id="IPR019734">
    <property type="entry name" value="TPR_rpt"/>
</dbReference>
<dbReference type="RefSeq" id="WP_146512042.1">
    <property type="nucleotide sequence ID" value="NZ_SIHI01000040.1"/>
</dbReference>
<dbReference type="AlphaFoldDB" id="A0A5C5VXC3"/>
<dbReference type="InterPro" id="IPR011990">
    <property type="entry name" value="TPR-like_helical_dom_sf"/>
</dbReference>
<reference evidence="3 4" key="1">
    <citation type="submission" date="2019-02" db="EMBL/GenBank/DDBJ databases">
        <title>Deep-cultivation of Planctomycetes and their phenomic and genomic characterization uncovers novel biology.</title>
        <authorList>
            <person name="Wiegand S."/>
            <person name="Jogler M."/>
            <person name="Boedeker C."/>
            <person name="Pinto D."/>
            <person name="Vollmers J."/>
            <person name="Rivas-Marin E."/>
            <person name="Kohn T."/>
            <person name="Peeters S.H."/>
            <person name="Heuer A."/>
            <person name="Rast P."/>
            <person name="Oberbeckmann S."/>
            <person name="Bunk B."/>
            <person name="Jeske O."/>
            <person name="Meyerdierks A."/>
            <person name="Storesund J.E."/>
            <person name="Kallscheuer N."/>
            <person name="Luecker S."/>
            <person name="Lage O.M."/>
            <person name="Pohl T."/>
            <person name="Merkel B.J."/>
            <person name="Hornburger P."/>
            <person name="Mueller R.-W."/>
            <person name="Bruemmer F."/>
            <person name="Labrenz M."/>
            <person name="Spormann A.M."/>
            <person name="Op Den Camp H."/>
            <person name="Overmann J."/>
            <person name="Amann R."/>
            <person name="Jetten M.S.M."/>
            <person name="Mascher T."/>
            <person name="Medema M.H."/>
            <person name="Devos D.P."/>
            <person name="Kaster A.-K."/>
            <person name="Ovreas L."/>
            <person name="Rohde M."/>
            <person name="Galperin M.Y."/>
            <person name="Jogler C."/>
        </authorList>
    </citation>
    <scope>NUCLEOTIDE SEQUENCE [LARGE SCALE GENOMIC DNA]</scope>
    <source>
        <strain evidence="3 4">KOR42</strain>
    </source>
</reference>
<feature type="signal peptide" evidence="2">
    <location>
        <begin position="1"/>
        <end position="27"/>
    </location>
</feature>
<dbReference type="Proteomes" id="UP000317243">
    <property type="component" value="Unassembled WGS sequence"/>
</dbReference>
<dbReference type="SUPFAM" id="SSF48452">
    <property type="entry name" value="TPR-like"/>
    <property type="match status" value="1"/>
</dbReference>
<feature type="compositionally biased region" description="Basic and acidic residues" evidence="1">
    <location>
        <begin position="461"/>
        <end position="483"/>
    </location>
</feature>
<organism evidence="3 4">
    <name type="scientific">Thalassoglobus neptunius</name>
    <dbReference type="NCBI Taxonomy" id="1938619"/>
    <lineage>
        <taxon>Bacteria</taxon>
        <taxon>Pseudomonadati</taxon>
        <taxon>Planctomycetota</taxon>
        <taxon>Planctomycetia</taxon>
        <taxon>Planctomycetales</taxon>
        <taxon>Planctomycetaceae</taxon>
        <taxon>Thalassoglobus</taxon>
    </lineage>
</organism>
<name>A0A5C5VXC3_9PLAN</name>